<dbReference type="SUPFAM" id="SSF50969">
    <property type="entry name" value="YVTN repeat-like/Quinoprotein amine dehydrogenase"/>
    <property type="match status" value="1"/>
</dbReference>
<dbReference type="PANTHER" id="PTHR35340">
    <property type="entry name" value="PQQ ENZYME REPEAT PROTEIN-RELATED"/>
    <property type="match status" value="1"/>
</dbReference>
<gene>
    <name evidence="1" type="ORF">SO694_00008542</name>
</gene>
<comment type="caution">
    <text evidence="1">The sequence shown here is derived from an EMBL/GenBank/DDBJ whole genome shotgun (WGS) entry which is preliminary data.</text>
</comment>
<dbReference type="EMBL" id="JBBJCI010000032">
    <property type="protein sequence ID" value="KAK7254175.1"/>
    <property type="molecule type" value="Genomic_DNA"/>
</dbReference>
<dbReference type="Proteomes" id="UP001363151">
    <property type="component" value="Unassembled WGS sequence"/>
</dbReference>
<dbReference type="InterPro" id="IPR011044">
    <property type="entry name" value="Quino_amine_DH_bsu"/>
</dbReference>
<dbReference type="PROSITE" id="PS51257">
    <property type="entry name" value="PROKAR_LIPOPROTEIN"/>
    <property type="match status" value="1"/>
</dbReference>
<dbReference type="Pfam" id="PF05935">
    <property type="entry name" value="Arylsulfotrans"/>
    <property type="match status" value="1"/>
</dbReference>
<protein>
    <submittedName>
        <fullName evidence="1">Uncharacterized protein</fullName>
    </submittedName>
</protein>
<dbReference type="InterPro" id="IPR053143">
    <property type="entry name" value="Arylsulfate_ST"/>
</dbReference>
<evidence type="ECO:0000313" key="1">
    <source>
        <dbReference type="EMBL" id="KAK7254175.1"/>
    </source>
</evidence>
<name>A0ABR1GDT3_AURAN</name>
<evidence type="ECO:0000313" key="2">
    <source>
        <dbReference type="Proteomes" id="UP001363151"/>
    </source>
</evidence>
<reference evidence="1 2" key="1">
    <citation type="submission" date="2024-03" db="EMBL/GenBank/DDBJ databases">
        <title>Aureococcus anophagefferens CCMP1851 and Kratosvirus quantuckense: Draft genome of a second virus-susceptible host strain in the model system.</title>
        <authorList>
            <person name="Chase E."/>
            <person name="Truchon A.R."/>
            <person name="Schepens W."/>
            <person name="Wilhelm S.W."/>
        </authorList>
    </citation>
    <scope>NUCLEOTIDE SEQUENCE [LARGE SCALE GENOMIC DNA]</scope>
    <source>
        <strain evidence="1 2">CCMP1851</strain>
    </source>
</reference>
<organism evidence="1 2">
    <name type="scientific">Aureococcus anophagefferens</name>
    <name type="common">Harmful bloom alga</name>
    <dbReference type="NCBI Taxonomy" id="44056"/>
    <lineage>
        <taxon>Eukaryota</taxon>
        <taxon>Sar</taxon>
        <taxon>Stramenopiles</taxon>
        <taxon>Ochrophyta</taxon>
        <taxon>Pelagophyceae</taxon>
        <taxon>Pelagomonadales</taxon>
        <taxon>Pelagomonadaceae</taxon>
        <taxon>Aureococcus</taxon>
    </lineage>
</organism>
<dbReference type="InterPro" id="IPR010262">
    <property type="entry name" value="Arylsulfotransferase_bact"/>
</dbReference>
<sequence>MGGHPRRPRWAAGSAVALGGLACVVAASFRSLLIDPRSAVRSAADRWIRFAAPPGKTLASTVALDASAFLAFPAVVEMLDLKGVAAADLYDYVPRKLTATFRNAGAEIEGAIGRSALGGWVALSLSFGNKASYVVVVDYASGNLTAVAPTYGKILAQKGLKGYVDATNTYGPRGLKVYNASSLLVALGANANKGPRAIWNFVEDTWTILCAGGSNDAHDLQLSYDGSQLWQADGRTAVEAWDVASGAVVASFAEVDVEDPNHVQVTDEDAVAYVSSRQTDGVVKMKTDGTVVWTLGGPNGDFNVTFGDAHYAAGSSLWVGQHNAEYVGDDEYCLFDNQEGTGANSRLLCVELDYHRSKAAVTFAKDLGSYTPHFGDNDRLPTSNQFGVHWPDQVDVDDQYDVRALEVVRATGDVVYELKVVGAKCRSAADCDKGLTDRWTSYSAERFYAAPLVWNATCAGSTLSFTAADAFKRPNKYAATYDVVERPARRAKSVAGDFELAAYWRDTAETVDVSALTGPLTLTVTNAQGAATTVDVDECS</sequence>
<proteinExistence type="predicted"/>
<accession>A0ABR1GDT3</accession>
<keyword evidence="2" id="KW-1185">Reference proteome</keyword>
<dbReference type="PANTHER" id="PTHR35340:SF5">
    <property type="entry name" value="ASST-DOMAIN-CONTAINING PROTEIN"/>
    <property type="match status" value="1"/>
</dbReference>